<feature type="transmembrane region" description="Helical" evidence="2">
    <location>
        <begin position="66"/>
        <end position="86"/>
    </location>
</feature>
<name>A0A2T0PYR3_9ACTN</name>
<evidence type="ECO:0000313" key="3">
    <source>
        <dbReference type="EMBL" id="PRX96685.1"/>
    </source>
</evidence>
<accession>A0A2T0PYR3</accession>
<reference evidence="3 4" key="1">
    <citation type="submission" date="2018-03" db="EMBL/GenBank/DDBJ databases">
        <title>Genomic Encyclopedia of Archaeal and Bacterial Type Strains, Phase II (KMG-II): from individual species to whole genera.</title>
        <authorList>
            <person name="Goeker M."/>
        </authorList>
    </citation>
    <scope>NUCLEOTIDE SEQUENCE [LARGE SCALE GENOMIC DNA]</scope>
    <source>
        <strain evidence="3 4">DSM 45601</strain>
    </source>
</reference>
<feature type="compositionally biased region" description="Basic residues" evidence="1">
    <location>
        <begin position="12"/>
        <end position="21"/>
    </location>
</feature>
<feature type="region of interest" description="Disordered" evidence="1">
    <location>
        <begin position="1"/>
        <end position="23"/>
    </location>
</feature>
<keyword evidence="2" id="KW-0472">Membrane</keyword>
<feature type="transmembrane region" description="Helical" evidence="2">
    <location>
        <begin position="169"/>
        <end position="190"/>
    </location>
</feature>
<organism evidence="3 4">
    <name type="scientific">Allonocardiopsis opalescens</name>
    <dbReference type="NCBI Taxonomy" id="1144618"/>
    <lineage>
        <taxon>Bacteria</taxon>
        <taxon>Bacillati</taxon>
        <taxon>Actinomycetota</taxon>
        <taxon>Actinomycetes</taxon>
        <taxon>Streptosporangiales</taxon>
        <taxon>Allonocardiopsis</taxon>
    </lineage>
</organism>
<protein>
    <submittedName>
        <fullName evidence="3">Putative membrane protein</fullName>
    </submittedName>
</protein>
<dbReference type="InterPro" id="IPR018750">
    <property type="entry name" value="DUF2306_membrane"/>
</dbReference>
<proteinExistence type="predicted"/>
<comment type="caution">
    <text evidence="3">The sequence shown here is derived from an EMBL/GenBank/DDBJ whole genome shotgun (WGS) entry which is preliminary data.</text>
</comment>
<keyword evidence="4" id="KW-1185">Reference proteome</keyword>
<evidence type="ECO:0000256" key="2">
    <source>
        <dbReference type="SAM" id="Phobius"/>
    </source>
</evidence>
<keyword evidence="2" id="KW-0812">Transmembrane</keyword>
<dbReference type="Pfam" id="PF10067">
    <property type="entry name" value="DUF2306"/>
    <property type="match status" value="1"/>
</dbReference>
<feature type="transmembrane region" description="Helical" evidence="2">
    <location>
        <begin position="27"/>
        <end position="46"/>
    </location>
</feature>
<dbReference type="Proteomes" id="UP000237846">
    <property type="component" value="Unassembled WGS sequence"/>
</dbReference>
<dbReference type="EMBL" id="PVZC01000007">
    <property type="protein sequence ID" value="PRX96685.1"/>
    <property type="molecule type" value="Genomic_DNA"/>
</dbReference>
<evidence type="ECO:0000313" key="4">
    <source>
        <dbReference type="Proteomes" id="UP000237846"/>
    </source>
</evidence>
<dbReference type="RefSeq" id="WP_106250078.1">
    <property type="nucleotide sequence ID" value="NZ_PVZC01000007.1"/>
</dbReference>
<gene>
    <name evidence="3" type="ORF">CLV72_107208</name>
</gene>
<keyword evidence="2" id="KW-1133">Transmembrane helix</keyword>
<sequence length="238" mass="25613">MTEERTSAGRRPPGRAGRRGRTTPADWLIPAGLLLLSAVPAAGGVLRLTDLAGGELTPENARFVTAPLPVVVHAVSATVYCVLGAFQFVPAIRRRRPGWHRAAGRLLVPCGLAAALTGLWMTLTYSFPAIDGELLAAFRLLFGSAMALFIVLGLAAVRRRDFARHRAWMIRGYAIGLGAGTQAFTPIPWLLLVGPPGETGKALLMAAAWVINLAVAELIIRWPSRPHHLSAPDMRRPR</sequence>
<feature type="transmembrane region" description="Helical" evidence="2">
    <location>
        <begin position="136"/>
        <end position="157"/>
    </location>
</feature>
<dbReference type="OrthoDB" id="4698148at2"/>
<feature type="transmembrane region" description="Helical" evidence="2">
    <location>
        <begin position="106"/>
        <end position="130"/>
    </location>
</feature>
<dbReference type="AlphaFoldDB" id="A0A2T0PYR3"/>
<feature type="transmembrane region" description="Helical" evidence="2">
    <location>
        <begin position="202"/>
        <end position="220"/>
    </location>
</feature>
<evidence type="ECO:0000256" key="1">
    <source>
        <dbReference type="SAM" id="MobiDB-lite"/>
    </source>
</evidence>